<accession>A0A0M3TBR0</accession>
<sequence>MVTSRFSEMFAEWRQCGARVDIVISSGGDVCRVALAGVLYRPGLFKHCLSVVLKLGGDGFIC</sequence>
<proteinExistence type="predicted"/>
<protein>
    <submittedName>
        <fullName evidence="1">Uncharacterized protein</fullName>
    </submittedName>
</protein>
<reference evidence="1 2" key="1">
    <citation type="journal article" date="2015" name="Genome Announc.">
        <title>Complete Genome Sequences for Two Strains of a Novel Fastidious, Partially Acid-Fast, Gram-Positive Corynebacterineae Bacterium, Derived from Human Clinical Samples.</title>
        <authorList>
            <person name="Nicholson A.C."/>
            <person name="Bell M."/>
            <person name="Humrighouse B.W."/>
            <person name="McQuiston J.R."/>
        </authorList>
    </citation>
    <scope>NUCLEOTIDE SEQUENCE [LARGE SCALE GENOMIC DNA]</scope>
    <source>
        <strain evidence="1 2">X1698</strain>
    </source>
</reference>
<evidence type="ECO:0000313" key="1">
    <source>
        <dbReference type="EMBL" id="ALE19054.1"/>
    </source>
</evidence>
<organism evidence="1 2">
    <name type="scientific">Lawsonella clevelandensis</name>
    <dbReference type="NCBI Taxonomy" id="1528099"/>
    <lineage>
        <taxon>Bacteria</taxon>
        <taxon>Bacillati</taxon>
        <taxon>Actinomycetota</taxon>
        <taxon>Actinomycetes</taxon>
        <taxon>Mycobacteriales</taxon>
        <taxon>Lawsonellaceae</taxon>
        <taxon>Lawsonella</taxon>
    </lineage>
</organism>
<evidence type="ECO:0000313" key="2">
    <source>
        <dbReference type="Proteomes" id="UP000068137"/>
    </source>
</evidence>
<dbReference type="AlphaFoldDB" id="A0A0M3TBR0"/>
<dbReference type="EMBL" id="CP012390">
    <property type="protein sequence ID" value="ALE19054.1"/>
    <property type="molecule type" value="Genomic_DNA"/>
</dbReference>
<dbReference type="KEGG" id="cbq:AL705_04845"/>
<gene>
    <name evidence="1" type="ORF">AL705_04845</name>
</gene>
<dbReference type="Proteomes" id="UP000068137">
    <property type="component" value="Chromosome"/>
</dbReference>
<name>A0A0M3TBR0_9ACTN</name>